<evidence type="ECO:0000256" key="7">
    <source>
        <dbReference type="SAM" id="Phobius"/>
    </source>
</evidence>
<accession>A0A4R2TGE3</accession>
<feature type="transmembrane region" description="Helical" evidence="7">
    <location>
        <begin position="320"/>
        <end position="341"/>
    </location>
</feature>
<dbReference type="InterPro" id="IPR050250">
    <property type="entry name" value="Macrolide_Exporter_MacB"/>
</dbReference>
<feature type="transmembrane region" description="Helical" evidence="7">
    <location>
        <begin position="437"/>
        <end position="457"/>
    </location>
</feature>
<dbReference type="GO" id="GO:0005886">
    <property type="term" value="C:plasma membrane"/>
    <property type="evidence" value="ECO:0007669"/>
    <property type="project" value="UniProtKB-SubCell"/>
</dbReference>
<evidence type="ECO:0000256" key="2">
    <source>
        <dbReference type="ARBA" id="ARBA00022475"/>
    </source>
</evidence>
<proteinExistence type="inferred from homology"/>
<protein>
    <submittedName>
        <fullName evidence="9">Putative ABC transport system permease protein</fullName>
    </submittedName>
</protein>
<keyword evidence="10" id="KW-1185">Reference proteome</keyword>
<evidence type="ECO:0000313" key="9">
    <source>
        <dbReference type="EMBL" id="TCQ02498.1"/>
    </source>
</evidence>
<evidence type="ECO:0000256" key="5">
    <source>
        <dbReference type="ARBA" id="ARBA00023136"/>
    </source>
</evidence>
<keyword evidence="4 7" id="KW-1133">Transmembrane helix</keyword>
<gene>
    <name evidence="9" type="ORF">EDD79_101515</name>
</gene>
<feature type="transmembrane region" description="Helical" evidence="7">
    <location>
        <begin position="361"/>
        <end position="382"/>
    </location>
</feature>
<comment type="caution">
    <text evidence="9">The sequence shown here is derived from an EMBL/GenBank/DDBJ whole genome shotgun (WGS) entry which is preliminary data.</text>
</comment>
<dbReference type="Proteomes" id="UP000295504">
    <property type="component" value="Unassembled WGS sequence"/>
</dbReference>
<evidence type="ECO:0000313" key="10">
    <source>
        <dbReference type="Proteomes" id="UP000295504"/>
    </source>
</evidence>
<comment type="similarity">
    <text evidence="6">Belongs to the ABC-4 integral membrane protein family.</text>
</comment>
<dbReference type="RefSeq" id="WP_243098216.1">
    <property type="nucleotide sequence ID" value="NZ_CP058648.1"/>
</dbReference>
<dbReference type="PANTHER" id="PTHR30572">
    <property type="entry name" value="MEMBRANE COMPONENT OF TRANSPORTER-RELATED"/>
    <property type="match status" value="1"/>
</dbReference>
<dbReference type="PANTHER" id="PTHR30572:SF4">
    <property type="entry name" value="ABC TRANSPORTER PERMEASE YTRF"/>
    <property type="match status" value="1"/>
</dbReference>
<evidence type="ECO:0000256" key="3">
    <source>
        <dbReference type="ARBA" id="ARBA00022692"/>
    </source>
</evidence>
<evidence type="ECO:0000256" key="6">
    <source>
        <dbReference type="ARBA" id="ARBA00038076"/>
    </source>
</evidence>
<keyword evidence="2" id="KW-1003">Cell membrane</keyword>
<feature type="transmembrane region" description="Helical" evidence="7">
    <location>
        <begin position="653"/>
        <end position="676"/>
    </location>
</feature>
<feature type="transmembrane region" description="Helical" evidence="7">
    <location>
        <begin position="752"/>
        <end position="770"/>
    </location>
</feature>
<evidence type="ECO:0000256" key="4">
    <source>
        <dbReference type="ARBA" id="ARBA00022989"/>
    </source>
</evidence>
<evidence type="ECO:0000259" key="8">
    <source>
        <dbReference type="Pfam" id="PF02687"/>
    </source>
</evidence>
<name>A0A4R2TGE3_9FIRM</name>
<evidence type="ECO:0000256" key="1">
    <source>
        <dbReference type="ARBA" id="ARBA00004651"/>
    </source>
</evidence>
<organism evidence="9 10">
    <name type="scientific">Serpentinicella alkaliphila</name>
    <dbReference type="NCBI Taxonomy" id="1734049"/>
    <lineage>
        <taxon>Bacteria</taxon>
        <taxon>Bacillati</taxon>
        <taxon>Bacillota</taxon>
        <taxon>Clostridia</taxon>
        <taxon>Peptostreptococcales</taxon>
        <taxon>Natronincolaceae</taxon>
        <taxon>Serpentinicella</taxon>
    </lineage>
</organism>
<dbReference type="InterPro" id="IPR003838">
    <property type="entry name" value="ABC3_permease_C"/>
</dbReference>
<feature type="transmembrane region" description="Helical" evidence="7">
    <location>
        <begin position="268"/>
        <end position="289"/>
    </location>
</feature>
<keyword evidence="5 7" id="KW-0472">Membrane</keyword>
<feature type="domain" description="ABC3 transporter permease C-terminal" evidence="8">
    <location>
        <begin position="660"/>
        <end position="777"/>
    </location>
</feature>
<comment type="subcellular location">
    <subcellularLocation>
        <location evidence="1">Cell membrane</location>
        <topology evidence="1">Multi-pass membrane protein</topology>
    </subcellularLocation>
</comment>
<sequence length="787" mass="88483">MVVKKLDIRLLRLIKNSKGQFISISLTVILALTIYVSFSMVGDNLYDSIFQFYDATNFGDVFVEVVRVPKTAIDQLHNIEGVDLAQGRISSDVPLRVEDPEEKVTVRLTSIPDENFIINDFYILDGDRISNDSKTAVVLKQFSDARGIQIDDKITPYIGGREVPLDVVGIVGSPEYIYLMENEQSLLPAPEKFGVIYVTEDFAQTVLGYQGSYNEIVIKIKEGYAHKIDSIIDEIEDELDRYGVRRTVKREDQLSHSMMMQEVEQLDMMSTAITLLFLVVAAIIINIMLSRIVKNDRMSIGVMKALGYSNFQIMLHYTKFSLAIGLVGSILGILLSIPLSMSFTSLYIQFMNIPTFQMKVYYIYFVYGVLLTSAFCIISGLIGARSVLNILPADSMKPEAPKSGGRIFLERFKKLWSKITFSWKMVIRNIMRNKKRAAFLVLGIALTYGITMVPIFMSSVWTNLFSLHYGEFQTMGYSVDFTVPMTSNAIRELSKIVDIDKVEPKAEVPFELRNGWRKKTVVTVGLLENTEFYNFKSPNGKTVILPEDGIILADRLANSLGVKVGDKILIKNFMPDKDDTYIVVTGIIEQYLGTNAYMSIDALNDLIGEKGMITGVLMDSRDDVVSKLRDVKNIRQIQSVDDMINSFLEFMDMIIYSVGIMMLFGGILGFAIVYNITIISITERTMEFASLRVMGFDKKEIYKMVSRENGFMSILGILLGIPVGYVMCGGIVSSISVDMIGIPLIIEPKTYVITAIATLVFVTTAQLATIRKIYKINFLDALKNRVS</sequence>
<keyword evidence="3 7" id="KW-0812">Transmembrane</keyword>
<dbReference type="Pfam" id="PF02687">
    <property type="entry name" value="FtsX"/>
    <property type="match status" value="2"/>
</dbReference>
<feature type="domain" description="ABC3 transporter permease C-terminal" evidence="8">
    <location>
        <begin position="273"/>
        <end position="390"/>
    </location>
</feature>
<dbReference type="AlphaFoldDB" id="A0A4R2TGE3"/>
<feature type="transmembrane region" description="Helical" evidence="7">
    <location>
        <begin position="711"/>
        <end position="732"/>
    </location>
</feature>
<feature type="transmembrane region" description="Helical" evidence="7">
    <location>
        <begin position="21"/>
        <end position="41"/>
    </location>
</feature>
<dbReference type="EMBL" id="SLYC01000015">
    <property type="protein sequence ID" value="TCQ02498.1"/>
    <property type="molecule type" value="Genomic_DNA"/>
</dbReference>
<reference evidence="9 10" key="1">
    <citation type="submission" date="2019-03" db="EMBL/GenBank/DDBJ databases">
        <title>Genomic Encyclopedia of Type Strains, Phase IV (KMG-IV): sequencing the most valuable type-strain genomes for metagenomic binning, comparative biology and taxonomic classification.</title>
        <authorList>
            <person name="Goeker M."/>
        </authorList>
    </citation>
    <scope>NUCLEOTIDE SEQUENCE [LARGE SCALE GENOMIC DNA]</scope>
    <source>
        <strain evidence="9 10">DSM 100013</strain>
    </source>
</reference>
<dbReference type="GO" id="GO:0022857">
    <property type="term" value="F:transmembrane transporter activity"/>
    <property type="evidence" value="ECO:0007669"/>
    <property type="project" value="TreeGrafter"/>
</dbReference>